<dbReference type="Proteomes" id="UP000516437">
    <property type="component" value="Chromosome 8"/>
</dbReference>
<dbReference type="PANTHER" id="PTHR30031">
    <property type="entry name" value="PHOSPHOENOLPYRUVATE CARBOXYKINASE ATP"/>
    <property type="match status" value="1"/>
</dbReference>
<proteinExistence type="inferred from homology"/>
<dbReference type="SUPFAM" id="SSF53795">
    <property type="entry name" value="PEP carboxykinase-like"/>
    <property type="match status" value="1"/>
</dbReference>
<evidence type="ECO:0000313" key="10">
    <source>
        <dbReference type="Proteomes" id="UP000516437"/>
    </source>
</evidence>
<dbReference type="InterPro" id="IPR008210">
    <property type="entry name" value="PEP_carboxykinase_N"/>
</dbReference>
<accession>A0A6A1UU18</accession>
<evidence type="ECO:0000256" key="3">
    <source>
        <dbReference type="ARBA" id="ARBA00012363"/>
    </source>
</evidence>
<evidence type="ECO:0000256" key="5">
    <source>
        <dbReference type="ARBA" id="ARBA00022741"/>
    </source>
</evidence>
<keyword evidence="9" id="KW-0808">Transferase</keyword>
<dbReference type="AlphaFoldDB" id="A0A6A1UU18"/>
<evidence type="ECO:0000256" key="2">
    <source>
        <dbReference type="ARBA" id="ARBA00006052"/>
    </source>
</evidence>
<dbReference type="InterPro" id="IPR015994">
    <property type="entry name" value="PEPCK_ATP_CS"/>
</dbReference>
<comment type="similarity">
    <text evidence="2">Belongs to the phosphoenolpyruvate carboxykinase (ATP) family.</text>
</comment>
<dbReference type="InterPro" id="IPR013035">
    <property type="entry name" value="PEP_carboxykinase_C"/>
</dbReference>
<comment type="catalytic activity">
    <reaction evidence="8">
        <text>oxaloacetate + ATP = phosphoenolpyruvate + ADP + CO2</text>
        <dbReference type="Rhea" id="RHEA:18617"/>
        <dbReference type="ChEBI" id="CHEBI:16452"/>
        <dbReference type="ChEBI" id="CHEBI:16526"/>
        <dbReference type="ChEBI" id="CHEBI:30616"/>
        <dbReference type="ChEBI" id="CHEBI:58702"/>
        <dbReference type="ChEBI" id="CHEBI:456216"/>
        <dbReference type="EC" id="4.1.1.49"/>
    </reaction>
</comment>
<organism evidence="9 10">
    <name type="scientific">Morella rubra</name>
    <name type="common">Chinese bayberry</name>
    <dbReference type="NCBI Taxonomy" id="262757"/>
    <lineage>
        <taxon>Eukaryota</taxon>
        <taxon>Viridiplantae</taxon>
        <taxon>Streptophyta</taxon>
        <taxon>Embryophyta</taxon>
        <taxon>Tracheophyta</taxon>
        <taxon>Spermatophyta</taxon>
        <taxon>Magnoliopsida</taxon>
        <taxon>eudicotyledons</taxon>
        <taxon>Gunneridae</taxon>
        <taxon>Pentapetalae</taxon>
        <taxon>rosids</taxon>
        <taxon>fabids</taxon>
        <taxon>Fagales</taxon>
        <taxon>Myricaceae</taxon>
        <taxon>Morella</taxon>
    </lineage>
</organism>
<dbReference type="EC" id="4.1.1.49" evidence="3"/>
<dbReference type="PIRSF" id="PIRSF006294">
    <property type="entry name" value="PEP_crbxkin"/>
    <property type="match status" value="1"/>
</dbReference>
<dbReference type="GO" id="GO:0005829">
    <property type="term" value="C:cytosol"/>
    <property type="evidence" value="ECO:0007669"/>
    <property type="project" value="TreeGrafter"/>
</dbReference>
<keyword evidence="9" id="KW-0670">Pyruvate</keyword>
<gene>
    <name evidence="9" type="ORF">CJ030_MR8G005093</name>
</gene>
<comment type="pathway">
    <text evidence="1">Carbohydrate biosynthesis; gluconeogenesis.</text>
</comment>
<evidence type="ECO:0000256" key="7">
    <source>
        <dbReference type="ARBA" id="ARBA00023239"/>
    </source>
</evidence>
<dbReference type="GO" id="GO:0006094">
    <property type="term" value="P:gluconeogenesis"/>
    <property type="evidence" value="ECO:0007669"/>
    <property type="project" value="UniProtKB-UniPathway"/>
</dbReference>
<dbReference type="SUPFAM" id="SSF68923">
    <property type="entry name" value="PEP carboxykinase N-terminal domain"/>
    <property type="match status" value="1"/>
</dbReference>
<evidence type="ECO:0000256" key="6">
    <source>
        <dbReference type="ARBA" id="ARBA00022840"/>
    </source>
</evidence>
<dbReference type="HAMAP" id="MF_00453">
    <property type="entry name" value="PEPCK_ATP"/>
    <property type="match status" value="1"/>
</dbReference>
<evidence type="ECO:0000256" key="8">
    <source>
        <dbReference type="ARBA" id="ARBA00047371"/>
    </source>
</evidence>
<dbReference type="Gene3D" id="3.40.449.10">
    <property type="entry name" value="Phosphoenolpyruvate Carboxykinase, domain 1"/>
    <property type="match status" value="1"/>
</dbReference>
<reference evidence="9 10" key="1">
    <citation type="journal article" date="2019" name="Plant Biotechnol. J.">
        <title>The red bayberry genome and genetic basis of sex determination.</title>
        <authorList>
            <person name="Jia H.M."/>
            <person name="Jia H.J."/>
            <person name="Cai Q.L."/>
            <person name="Wang Y."/>
            <person name="Zhao H.B."/>
            <person name="Yang W.F."/>
            <person name="Wang G.Y."/>
            <person name="Li Y.H."/>
            <person name="Zhan D.L."/>
            <person name="Shen Y.T."/>
            <person name="Niu Q.F."/>
            <person name="Chang L."/>
            <person name="Qiu J."/>
            <person name="Zhao L."/>
            <person name="Xie H.B."/>
            <person name="Fu W.Y."/>
            <person name="Jin J."/>
            <person name="Li X.W."/>
            <person name="Jiao Y."/>
            <person name="Zhou C.C."/>
            <person name="Tu T."/>
            <person name="Chai C.Y."/>
            <person name="Gao J.L."/>
            <person name="Fan L.J."/>
            <person name="van de Weg E."/>
            <person name="Wang J.Y."/>
            <person name="Gao Z.S."/>
        </authorList>
    </citation>
    <scope>NUCLEOTIDE SEQUENCE [LARGE SCALE GENOMIC DNA]</scope>
    <source>
        <tissue evidence="9">Leaves</tissue>
    </source>
</reference>
<dbReference type="Gene3D" id="3.90.228.20">
    <property type="match status" value="2"/>
</dbReference>
<dbReference type="GO" id="GO:0016301">
    <property type="term" value="F:kinase activity"/>
    <property type="evidence" value="ECO:0007669"/>
    <property type="project" value="UniProtKB-KW"/>
</dbReference>
<dbReference type="PROSITE" id="PS00532">
    <property type="entry name" value="PEPCK_ATP"/>
    <property type="match status" value="1"/>
</dbReference>
<dbReference type="Pfam" id="PF01293">
    <property type="entry name" value="PEPCK_ATP"/>
    <property type="match status" value="2"/>
</dbReference>
<evidence type="ECO:0000256" key="1">
    <source>
        <dbReference type="ARBA" id="ARBA00004742"/>
    </source>
</evidence>
<dbReference type="PANTHER" id="PTHR30031:SF28">
    <property type="entry name" value="PHOSPHOENOLPYRUVATE CARBOXYKINASE (ATP)"/>
    <property type="match status" value="1"/>
</dbReference>
<keyword evidence="5" id="KW-0547">Nucleotide-binding</keyword>
<evidence type="ECO:0000256" key="4">
    <source>
        <dbReference type="ARBA" id="ARBA00022490"/>
    </source>
</evidence>
<dbReference type="UniPathway" id="UPA00138"/>
<dbReference type="GO" id="GO:0005524">
    <property type="term" value="F:ATP binding"/>
    <property type="evidence" value="ECO:0007669"/>
    <property type="project" value="UniProtKB-KW"/>
</dbReference>
<sequence length="594" mass="66438">MFRVGSNPSVRKYYVNLSDNLVSTNIFGTELYEQAIKYEKGSFITSTGALATLSGAKTGRAPRDKRVVKDKTTEDELWWGKGSPNIEMDEHTFLVNRERAVDYLNSLDKVYVNDQFLNWDPEHRIKVRIVSARAYHSLFMHNMCIRPTPEEMEDFGTPDFTIYNAGQFPCNRYTHYMTSSTSIDLNLARREMVILGTQYAGEMKKGLFSVMHYLMPKRQILSLHSGCNMGKDGDVALFFGLSGTGKTTLSTDHNRYLIGDDEHCWSENGVSNIEGGCYAKCIDLSKEKEPDIWNAIKFGTVVENVVFDEHTREIDYSDKSVTGKITSFEAFEDVCADMLRKTIVRNCDPNYPIMYNSLCSKLTWIVWILPVFVSENTRAAYPIEYIPNAKLPCVGPHPKNVILLACDAFGVLPPVSKLSLAQTMYHFISGYTALVAGTEDGVKEPQATFSACFGAAFIMLHPTKYAAMLAEKMQKHGATGWLVNTGWSGGSFGSGNRIKLAYTRKIIDGIHSGTLLNANYTKTGVFGLEIPTEIEGVPSEILDPINTWSDKNGYNDTLLKLGGLFKKNFQTFTNYTIGKDNMLTEEILAAGPIF</sequence>
<comment type="caution">
    <text evidence="9">The sequence shown here is derived from an EMBL/GenBank/DDBJ whole genome shotgun (WGS) entry which is preliminary data.</text>
</comment>
<dbReference type="FunFam" id="3.40.449.10:FF:000009">
    <property type="entry name" value="Uncharacterized protein"/>
    <property type="match status" value="1"/>
</dbReference>
<dbReference type="OrthoDB" id="184182at2759"/>
<evidence type="ECO:0000313" key="9">
    <source>
        <dbReference type="EMBL" id="KAB1203813.1"/>
    </source>
</evidence>
<keyword evidence="9" id="KW-0418">Kinase</keyword>
<dbReference type="EMBL" id="RXIC02000026">
    <property type="protein sequence ID" value="KAB1203813.1"/>
    <property type="molecule type" value="Genomic_DNA"/>
</dbReference>
<keyword evidence="7" id="KW-0456">Lyase</keyword>
<name>A0A6A1UU18_9ROSI</name>
<dbReference type="CDD" id="cd00484">
    <property type="entry name" value="PEPCK_ATP"/>
    <property type="match status" value="1"/>
</dbReference>
<dbReference type="InterPro" id="IPR001272">
    <property type="entry name" value="PEP_carboxykinase_ATP"/>
</dbReference>
<keyword evidence="10" id="KW-1185">Reference proteome</keyword>
<protein>
    <recommendedName>
        <fullName evidence="3">phosphoenolpyruvate carboxykinase (ATP)</fullName>
        <ecNumber evidence="3">4.1.1.49</ecNumber>
    </recommendedName>
</protein>
<dbReference type="GO" id="GO:0004612">
    <property type="term" value="F:phosphoenolpyruvate carboxykinase (ATP) activity"/>
    <property type="evidence" value="ECO:0007669"/>
    <property type="project" value="UniProtKB-EC"/>
</dbReference>
<keyword evidence="6" id="KW-0067">ATP-binding</keyword>
<keyword evidence="4" id="KW-0963">Cytoplasm</keyword>